<proteinExistence type="predicted"/>
<feature type="transmembrane region" description="Helical" evidence="1">
    <location>
        <begin position="96"/>
        <end position="117"/>
    </location>
</feature>
<evidence type="ECO:0000313" key="3">
    <source>
        <dbReference type="Proteomes" id="UP001530315"/>
    </source>
</evidence>
<organism evidence="2 3">
    <name type="scientific">Stephanodiscus triporus</name>
    <dbReference type="NCBI Taxonomy" id="2934178"/>
    <lineage>
        <taxon>Eukaryota</taxon>
        <taxon>Sar</taxon>
        <taxon>Stramenopiles</taxon>
        <taxon>Ochrophyta</taxon>
        <taxon>Bacillariophyta</taxon>
        <taxon>Coscinodiscophyceae</taxon>
        <taxon>Thalassiosirophycidae</taxon>
        <taxon>Stephanodiscales</taxon>
        <taxon>Stephanodiscaceae</taxon>
        <taxon>Stephanodiscus</taxon>
    </lineage>
</organism>
<keyword evidence="1" id="KW-0472">Membrane</keyword>
<name>A0ABD3MV45_9STRA</name>
<accession>A0ABD3MV45</accession>
<evidence type="ECO:0000313" key="2">
    <source>
        <dbReference type="EMBL" id="KAL3766823.1"/>
    </source>
</evidence>
<gene>
    <name evidence="2" type="ORF">ACHAW5_009715</name>
</gene>
<protein>
    <submittedName>
        <fullName evidence="2">Uncharacterized protein</fullName>
    </submittedName>
</protein>
<dbReference type="AlphaFoldDB" id="A0ABD3MV45"/>
<keyword evidence="1" id="KW-0812">Transmembrane</keyword>
<dbReference type="EMBL" id="JALLAZ020001720">
    <property type="protein sequence ID" value="KAL3766823.1"/>
    <property type="molecule type" value="Genomic_DNA"/>
</dbReference>
<feature type="transmembrane region" description="Helical" evidence="1">
    <location>
        <begin position="20"/>
        <end position="39"/>
    </location>
</feature>
<reference evidence="2 3" key="1">
    <citation type="submission" date="2024-10" db="EMBL/GenBank/DDBJ databases">
        <title>Updated reference genomes for cyclostephanoid diatoms.</title>
        <authorList>
            <person name="Roberts W.R."/>
            <person name="Alverson A.J."/>
        </authorList>
    </citation>
    <scope>NUCLEOTIDE SEQUENCE [LARGE SCALE GENOMIC DNA]</scope>
    <source>
        <strain evidence="2 3">AJA276-08</strain>
    </source>
</reference>
<sequence length="422" mass="44919">MHAHHGNRAHKNGCLLVPEMISEAIFAGGAMFLSISIAMSSSSSSSSSSGGGDSGPSRVATSVVIAFLLGSLFLTLLCHAFASIADAWYAVGSGQFHMISLDTVGMMLYFVLPAGILQMRFLDMYAGRVASMWTAVAGGYSRFVYGVVLPSSTAGDSLPLCIAMTLVAISSVVGVPLLNSICPLGGYLYSRAYTHGRPNTGRVALCVNFRDLPKNGRGGDDIMDALRKRNKTDDRTAATAVLNVFVTSEDIARFPNELKAIAGRGHAIGLTLAESDEGSFCHPSIFGGGRAVRDLRIAHREYARLFGEREGPSWMLSRSASSMGRHPSVLREASDLGMKVAYWSMLVLLTTDRLTSEQKIAISGDCSDKNGGSILYVTLGKGVSSNSVSGSLCELIDTLDGRYSLESLSDVARDDAEMVLKR</sequence>
<feature type="transmembrane region" description="Helical" evidence="1">
    <location>
        <begin position="157"/>
        <end position="178"/>
    </location>
</feature>
<comment type="caution">
    <text evidence="2">The sequence shown here is derived from an EMBL/GenBank/DDBJ whole genome shotgun (WGS) entry which is preliminary data.</text>
</comment>
<dbReference type="Proteomes" id="UP001530315">
    <property type="component" value="Unassembled WGS sequence"/>
</dbReference>
<feature type="transmembrane region" description="Helical" evidence="1">
    <location>
        <begin position="129"/>
        <end position="145"/>
    </location>
</feature>
<evidence type="ECO:0000256" key="1">
    <source>
        <dbReference type="SAM" id="Phobius"/>
    </source>
</evidence>
<keyword evidence="3" id="KW-1185">Reference proteome</keyword>
<keyword evidence="1" id="KW-1133">Transmembrane helix</keyword>
<feature type="transmembrane region" description="Helical" evidence="1">
    <location>
        <begin position="59"/>
        <end position="84"/>
    </location>
</feature>